<dbReference type="HOGENOM" id="CLU_1635711_0_0_1"/>
<organism evidence="1 2">
    <name type="scientific">Lodderomyces elongisporus (strain ATCC 11503 / CBS 2605 / JCM 1781 / NBRC 1676 / NRRL YB-4239)</name>
    <name type="common">Yeast</name>
    <name type="synonym">Saccharomyces elongisporus</name>
    <dbReference type="NCBI Taxonomy" id="379508"/>
    <lineage>
        <taxon>Eukaryota</taxon>
        <taxon>Fungi</taxon>
        <taxon>Dikarya</taxon>
        <taxon>Ascomycota</taxon>
        <taxon>Saccharomycotina</taxon>
        <taxon>Pichiomycetes</taxon>
        <taxon>Debaryomycetaceae</taxon>
        <taxon>Candida/Lodderomyces clade</taxon>
        <taxon>Lodderomyces</taxon>
    </lineage>
</organism>
<evidence type="ECO:0000313" key="2">
    <source>
        <dbReference type="Proteomes" id="UP000001996"/>
    </source>
</evidence>
<sequence>MLFSINLWYYSLGSEVVRLYVFCSYCAWRLRGNCVRAILAKVTILKLKNTNTCTQGYNSPNNSKQIVKIIHKHLYLYQIWVGLEVEVQTRSKHRLQKCRLYQNIRRSRNLISSILKIYHQNLPMMMMIIFCSLHNHSLRHKYSHNHSRHHSNVKLHYPMQPK</sequence>
<keyword evidence="2" id="KW-1185">Reference proteome</keyword>
<dbReference type="EMBL" id="CH981533">
    <property type="protein sequence ID" value="EDK47404.1"/>
    <property type="molecule type" value="Genomic_DNA"/>
</dbReference>
<dbReference type="AlphaFoldDB" id="A5E7J6"/>
<protein>
    <submittedName>
        <fullName evidence="1">Uncharacterized protein</fullName>
    </submittedName>
</protein>
<accession>A5E7J6</accession>
<gene>
    <name evidence="1" type="ORF">LELG_05585</name>
</gene>
<name>A5E7J6_LODEL</name>
<evidence type="ECO:0000313" key="1">
    <source>
        <dbReference type="EMBL" id="EDK47404.1"/>
    </source>
</evidence>
<dbReference type="Proteomes" id="UP000001996">
    <property type="component" value="Unassembled WGS sequence"/>
</dbReference>
<dbReference type="VEuPathDB" id="FungiDB:LELG_05585"/>
<dbReference type="InParanoid" id="A5E7J6"/>
<reference evidence="1 2" key="1">
    <citation type="journal article" date="2009" name="Nature">
        <title>Evolution of pathogenicity and sexual reproduction in eight Candida genomes.</title>
        <authorList>
            <person name="Butler G."/>
            <person name="Rasmussen M.D."/>
            <person name="Lin M.F."/>
            <person name="Santos M.A."/>
            <person name="Sakthikumar S."/>
            <person name="Munro C.A."/>
            <person name="Rheinbay E."/>
            <person name="Grabherr M."/>
            <person name="Forche A."/>
            <person name="Reedy J.L."/>
            <person name="Agrafioti I."/>
            <person name="Arnaud M.B."/>
            <person name="Bates S."/>
            <person name="Brown A.J."/>
            <person name="Brunke S."/>
            <person name="Costanzo M.C."/>
            <person name="Fitzpatrick D.A."/>
            <person name="de Groot P.W."/>
            <person name="Harris D."/>
            <person name="Hoyer L.L."/>
            <person name="Hube B."/>
            <person name="Klis F.M."/>
            <person name="Kodira C."/>
            <person name="Lennard N."/>
            <person name="Logue M.E."/>
            <person name="Martin R."/>
            <person name="Neiman A.M."/>
            <person name="Nikolaou E."/>
            <person name="Quail M.A."/>
            <person name="Quinn J."/>
            <person name="Santos M.C."/>
            <person name="Schmitzberger F.F."/>
            <person name="Sherlock G."/>
            <person name="Shah P."/>
            <person name="Silverstein K.A."/>
            <person name="Skrzypek M.S."/>
            <person name="Soll D."/>
            <person name="Staggs R."/>
            <person name="Stansfield I."/>
            <person name="Stumpf M.P."/>
            <person name="Sudbery P.E."/>
            <person name="Srikantha T."/>
            <person name="Zeng Q."/>
            <person name="Berman J."/>
            <person name="Berriman M."/>
            <person name="Heitman J."/>
            <person name="Gow N.A."/>
            <person name="Lorenz M.C."/>
            <person name="Birren B.W."/>
            <person name="Kellis M."/>
            <person name="Cuomo C.A."/>
        </authorList>
    </citation>
    <scope>NUCLEOTIDE SEQUENCE [LARGE SCALE GENOMIC DNA]</scope>
    <source>
        <strain evidence="2">ATCC 11503 / BCRC 21390 / CBS 2605 / JCM 1781 / NBRC 1676 / NRRL YB-4239</strain>
    </source>
</reference>
<proteinExistence type="predicted"/>